<comment type="pathway">
    <text evidence="2">Glycerolipid metabolism; triacylglycerol biosynthesis.</text>
</comment>
<keyword evidence="9 14" id="KW-0256">Endoplasmic reticulum</keyword>
<dbReference type="PANTHER" id="PTHR12317">
    <property type="entry name" value="DIACYLGLYCEROL O-ACYLTRANSFERASE"/>
    <property type="match status" value="1"/>
</dbReference>
<evidence type="ECO:0000256" key="2">
    <source>
        <dbReference type="ARBA" id="ARBA00004771"/>
    </source>
</evidence>
<comment type="pathway">
    <text evidence="3">Lipid metabolism.</text>
</comment>
<dbReference type="Proteomes" id="UP000887572">
    <property type="component" value="Unplaced"/>
</dbReference>
<evidence type="ECO:0000256" key="12">
    <source>
        <dbReference type="ARBA" id="ARBA00023136"/>
    </source>
</evidence>
<dbReference type="InterPro" id="IPR007130">
    <property type="entry name" value="DAGAT"/>
</dbReference>
<keyword evidence="10 14" id="KW-1133">Transmembrane helix</keyword>
<keyword evidence="7 14" id="KW-0812">Transmembrane</keyword>
<evidence type="ECO:0000256" key="8">
    <source>
        <dbReference type="ARBA" id="ARBA00022798"/>
    </source>
</evidence>
<evidence type="ECO:0000256" key="4">
    <source>
        <dbReference type="ARBA" id="ARBA00005420"/>
    </source>
</evidence>
<evidence type="ECO:0000256" key="11">
    <source>
        <dbReference type="ARBA" id="ARBA00023098"/>
    </source>
</evidence>
<keyword evidence="15" id="KW-1185">Reference proteome</keyword>
<reference evidence="16" key="1">
    <citation type="submission" date="2022-11" db="UniProtKB">
        <authorList>
            <consortium name="WormBaseParasite"/>
        </authorList>
    </citation>
    <scope>IDENTIFICATION</scope>
</reference>
<organism evidence="15 16">
    <name type="scientific">Globodera rostochiensis</name>
    <name type="common">Golden nematode worm</name>
    <name type="synonym">Heterodera rostochiensis</name>
    <dbReference type="NCBI Taxonomy" id="31243"/>
    <lineage>
        <taxon>Eukaryota</taxon>
        <taxon>Metazoa</taxon>
        <taxon>Ecdysozoa</taxon>
        <taxon>Nematoda</taxon>
        <taxon>Chromadorea</taxon>
        <taxon>Rhabditida</taxon>
        <taxon>Tylenchina</taxon>
        <taxon>Tylenchomorpha</taxon>
        <taxon>Tylenchoidea</taxon>
        <taxon>Heteroderidae</taxon>
        <taxon>Heteroderinae</taxon>
        <taxon>Globodera</taxon>
    </lineage>
</organism>
<evidence type="ECO:0000256" key="9">
    <source>
        <dbReference type="ARBA" id="ARBA00022824"/>
    </source>
</evidence>
<dbReference type="AlphaFoldDB" id="A0A914H1B0"/>
<evidence type="ECO:0000256" key="7">
    <source>
        <dbReference type="ARBA" id="ARBA00022692"/>
    </source>
</evidence>
<dbReference type="CDD" id="cd07987">
    <property type="entry name" value="LPLAT_MGAT-like"/>
    <property type="match status" value="1"/>
</dbReference>
<keyword evidence="13" id="KW-0012">Acyltransferase</keyword>
<keyword evidence="12 14" id="KW-0472">Membrane</keyword>
<feature type="transmembrane region" description="Helical" evidence="14">
    <location>
        <begin position="20"/>
        <end position="39"/>
    </location>
</feature>
<protein>
    <recommendedName>
        <fullName evidence="14">Acyltransferase</fullName>
        <ecNumber evidence="14">2.3.1.-</ecNumber>
    </recommendedName>
</protein>
<comment type="similarity">
    <text evidence="4 14">Belongs to the diacylglycerol acyltransferase family.</text>
</comment>
<evidence type="ECO:0000313" key="16">
    <source>
        <dbReference type="WBParaSite" id="Gr19_v10_g1311.t1"/>
    </source>
</evidence>
<evidence type="ECO:0000256" key="5">
    <source>
        <dbReference type="ARBA" id="ARBA00022516"/>
    </source>
</evidence>
<dbReference type="WBParaSite" id="Gr19_v10_g1311.t1">
    <property type="protein sequence ID" value="Gr19_v10_g1311.t1"/>
    <property type="gene ID" value="Gr19_v10_g1311"/>
</dbReference>
<dbReference type="GO" id="GO:0004144">
    <property type="term" value="F:diacylglycerol O-acyltransferase activity"/>
    <property type="evidence" value="ECO:0007669"/>
    <property type="project" value="TreeGrafter"/>
</dbReference>
<evidence type="ECO:0000256" key="3">
    <source>
        <dbReference type="ARBA" id="ARBA00005189"/>
    </source>
</evidence>
<evidence type="ECO:0000256" key="1">
    <source>
        <dbReference type="ARBA" id="ARBA00004477"/>
    </source>
</evidence>
<evidence type="ECO:0000313" key="15">
    <source>
        <dbReference type="Proteomes" id="UP000887572"/>
    </source>
</evidence>
<dbReference type="PANTHER" id="PTHR12317:SF0">
    <property type="entry name" value="ACYLTRANSFERASE"/>
    <property type="match status" value="1"/>
</dbReference>
<keyword evidence="6 14" id="KW-0808">Transferase</keyword>
<sequence>MSTGIHRSFSDRLKQTAGVLFYLGLLLLQPFILLAVVISFASSPIFWGFASLYMIWYISDFDAPRRGAHFNESVYKWPIWTHLANFFPIEVVKTAEIPPNRNYIFSAHPHGILGTSSTVLFGTNGLNFSGLFPGIKMHPVTLGLNFWIPFRREFILALRIISSDKEAIDYVLALPKDGNAVGMAPGGAAEALEAHPGSHRLILANRKGFVKLAIKHGASLVPVYHFGETDLFNQVNNSDGSLIRKIQHALKASKWPTFPLAYGQNELAAVLSDEWCAKLPVWLRRGLVPYRRRIVTIVGAPMDIEKDAAPSDALVSKVHAEYCRRLRELFNAHKVKHGGLSSDVQLEIV</sequence>
<keyword evidence="8" id="KW-0319">Glycerol metabolism</keyword>
<comment type="caution">
    <text evidence="14">Lacks conserved residue(s) required for the propagation of feature annotation.</text>
</comment>
<proteinExistence type="inferred from homology"/>
<dbReference type="GO" id="GO:0005789">
    <property type="term" value="C:endoplasmic reticulum membrane"/>
    <property type="evidence" value="ECO:0007669"/>
    <property type="project" value="UniProtKB-SubCell"/>
</dbReference>
<evidence type="ECO:0000256" key="6">
    <source>
        <dbReference type="ARBA" id="ARBA00022679"/>
    </source>
</evidence>
<evidence type="ECO:0000256" key="13">
    <source>
        <dbReference type="ARBA" id="ARBA00023315"/>
    </source>
</evidence>
<evidence type="ECO:0000256" key="14">
    <source>
        <dbReference type="RuleBase" id="RU367023"/>
    </source>
</evidence>
<accession>A0A914H1B0</accession>
<dbReference type="EC" id="2.3.1.-" evidence="14"/>
<keyword evidence="5" id="KW-0444">Lipid biosynthesis</keyword>
<dbReference type="Pfam" id="PF03982">
    <property type="entry name" value="DAGAT"/>
    <property type="match status" value="1"/>
</dbReference>
<evidence type="ECO:0000256" key="10">
    <source>
        <dbReference type="ARBA" id="ARBA00022989"/>
    </source>
</evidence>
<name>A0A914H1B0_GLORO</name>
<comment type="subcellular location">
    <subcellularLocation>
        <location evidence="1 14">Endoplasmic reticulum membrane</location>
        <topology evidence="1 14">Multi-pass membrane protein</topology>
    </subcellularLocation>
</comment>
<keyword evidence="11" id="KW-0443">Lipid metabolism</keyword>
<dbReference type="GO" id="GO:0019432">
    <property type="term" value="P:triglyceride biosynthetic process"/>
    <property type="evidence" value="ECO:0007669"/>
    <property type="project" value="TreeGrafter"/>
</dbReference>
<dbReference type="GO" id="GO:0006071">
    <property type="term" value="P:glycerol metabolic process"/>
    <property type="evidence" value="ECO:0007669"/>
    <property type="project" value="UniProtKB-KW"/>
</dbReference>